<dbReference type="EMBL" id="CAJNDS010000059">
    <property type="protein sequence ID" value="CAE6938861.1"/>
    <property type="molecule type" value="Genomic_DNA"/>
</dbReference>
<accession>A0A812GZI2</accession>
<sequence length="99" mass="11524">MLDQLWHDMKVAACSVSVLRSLFNLWHYIPANFAITAYHKVQRRYGWAMPIAETVGILEGKCRAQLQIWHHRLAEQHLRAHVQRGCISAIEGERFMQAL</sequence>
<comment type="caution">
    <text evidence="1">The sequence shown here is derived from an EMBL/GenBank/DDBJ whole genome shotgun (WGS) entry which is preliminary data.</text>
</comment>
<organism evidence="1 2">
    <name type="scientific">Symbiodinium natans</name>
    <dbReference type="NCBI Taxonomy" id="878477"/>
    <lineage>
        <taxon>Eukaryota</taxon>
        <taxon>Sar</taxon>
        <taxon>Alveolata</taxon>
        <taxon>Dinophyceae</taxon>
        <taxon>Suessiales</taxon>
        <taxon>Symbiodiniaceae</taxon>
        <taxon>Symbiodinium</taxon>
    </lineage>
</organism>
<dbReference type="AlphaFoldDB" id="A0A812GZI2"/>
<feature type="non-terminal residue" evidence="1">
    <location>
        <position position="99"/>
    </location>
</feature>
<protein>
    <submittedName>
        <fullName evidence="1">Uncharacterized protein</fullName>
    </submittedName>
</protein>
<reference evidence="1" key="1">
    <citation type="submission" date="2021-02" db="EMBL/GenBank/DDBJ databases">
        <authorList>
            <person name="Dougan E. K."/>
            <person name="Rhodes N."/>
            <person name="Thang M."/>
            <person name="Chan C."/>
        </authorList>
    </citation>
    <scope>NUCLEOTIDE SEQUENCE</scope>
</reference>
<evidence type="ECO:0000313" key="2">
    <source>
        <dbReference type="Proteomes" id="UP000604046"/>
    </source>
</evidence>
<name>A0A812GZI2_9DINO</name>
<proteinExistence type="predicted"/>
<gene>
    <name evidence="1" type="ORF">SNAT2548_LOCUS1137</name>
</gene>
<keyword evidence="2" id="KW-1185">Reference proteome</keyword>
<dbReference type="Proteomes" id="UP000604046">
    <property type="component" value="Unassembled WGS sequence"/>
</dbReference>
<evidence type="ECO:0000313" key="1">
    <source>
        <dbReference type="EMBL" id="CAE6938861.1"/>
    </source>
</evidence>